<organism evidence="2 3">
    <name type="scientific">Tessaracoccus antarcticus</name>
    <dbReference type="NCBI Taxonomy" id="2479848"/>
    <lineage>
        <taxon>Bacteria</taxon>
        <taxon>Bacillati</taxon>
        <taxon>Actinomycetota</taxon>
        <taxon>Actinomycetes</taxon>
        <taxon>Propionibacteriales</taxon>
        <taxon>Propionibacteriaceae</taxon>
        <taxon>Tessaracoccus</taxon>
    </lineage>
</organism>
<dbReference type="Proteomes" id="UP000275256">
    <property type="component" value="Unassembled WGS sequence"/>
</dbReference>
<evidence type="ECO:0000313" key="2">
    <source>
        <dbReference type="EMBL" id="RMB61968.1"/>
    </source>
</evidence>
<keyword evidence="3" id="KW-1185">Reference proteome</keyword>
<feature type="transmembrane region" description="Helical" evidence="1">
    <location>
        <begin position="58"/>
        <end position="83"/>
    </location>
</feature>
<accession>A0A3M0GC81</accession>
<keyword evidence="1" id="KW-0812">Transmembrane</keyword>
<name>A0A3M0GC81_9ACTN</name>
<protein>
    <submittedName>
        <fullName evidence="2">Uncharacterized protein</fullName>
    </submittedName>
</protein>
<reference evidence="2 3" key="1">
    <citation type="submission" date="2018-10" db="EMBL/GenBank/DDBJ databases">
        <title>Tessaracoccus antarcticuss sp. nov., isolated from sediment.</title>
        <authorList>
            <person name="Zhou L.Y."/>
            <person name="Du Z.J."/>
        </authorList>
    </citation>
    <scope>NUCLEOTIDE SEQUENCE [LARGE SCALE GENOMIC DNA]</scope>
    <source>
        <strain evidence="2 3">JDX10</strain>
    </source>
</reference>
<dbReference type="AlphaFoldDB" id="A0A3M0GC81"/>
<gene>
    <name evidence="2" type="ORF">EAX62_05105</name>
</gene>
<evidence type="ECO:0000256" key="1">
    <source>
        <dbReference type="SAM" id="Phobius"/>
    </source>
</evidence>
<sequence length="122" mass="13006">MGAGRRRSLRPWSGTSPASRIIRGLLSLVICVVLAYTFTRMLMPDSGIAGMGADELSFLNTVLVPAIVVAVLSALHAVLRIVVGALDLVPRLTVHGMVVSFRRPVTITVSPLVGYVAVANRR</sequence>
<proteinExistence type="predicted"/>
<keyword evidence="1" id="KW-0472">Membrane</keyword>
<evidence type="ECO:0000313" key="3">
    <source>
        <dbReference type="Proteomes" id="UP000275256"/>
    </source>
</evidence>
<feature type="transmembrane region" description="Helical" evidence="1">
    <location>
        <begin position="21"/>
        <end position="38"/>
    </location>
</feature>
<keyword evidence="1" id="KW-1133">Transmembrane helix</keyword>
<comment type="caution">
    <text evidence="2">The sequence shown here is derived from an EMBL/GenBank/DDBJ whole genome shotgun (WGS) entry which is preliminary data.</text>
</comment>
<dbReference type="EMBL" id="REFW01000001">
    <property type="protein sequence ID" value="RMB61968.1"/>
    <property type="molecule type" value="Genomic_DNA"/>
</dbReference>